<dbReference type="Proteomes" id="UP000319267">
    <property type="component" value="Unassembled WGS sequence"/>
</dbReference>
<dbReference type="EMBL" id="FXTQ01000007">
    <property type="protein sequence ID" value="SMO92162.1"/>
    <property type="molecule type" value="Genomic_DNA"/>
</dbReference>
<organism evidence="1 2">
    <name type="scientific">Flavobacterium nitrogenifigens</name>
    <dbReference type="NCBI Taxonomy" id="1617283"/>
    <lineage>
        <taxon>Bacteria</taxon>
        <taxon>Pseudomonadati</taxon>
        <taxon>Bacteroidota</taxon>
        <taxon>Flavobacteriia</taxon>
        <taxon>Flavobacteriales</taxon>
        <taxon>Flavobacteriaceae</taxon>
        <taxon>Flavobacterium</taxon>
    </lineage>
</organism>
<name>A0A521F7J9_9FLAO</name>
<evidence type="ECO:0008006" key="3">
    <source>
        <dbReference type="Google" id="ProtNLM"/>
    </source>
</evidence>
<protein>
    <recommendedName>
        <fullName evidence="3">TerB family tellurite resistance protein</fullName>
    </recommendedName>
</protein>
<gene>
    <name evidence="1" type="ORF">SAMN06265220_10718</name>
</gene>
<accession>A0A521F7J9</accession>
<dbReference type="AlphaFoldDB" id="A0A521F7J9"/>
<keyword evidence="2" id="KW-1185">Reference proteome</keyword>
<reference evidence="1 2" key="1">
    <citation type="submission" date="2017-05" db="EMBL/GenBank/DDBJ databases">
        <authorList>
            <person name="Varghese N."/>
            <person name="Submissions S."/>
        </authorList>
    </citation>
    <scope>NUCLEOTIDE SEQUENCE [LARGE SCALE GENOMIC DNA]</scope>
    <source>
        <strain evidence="1 2">DSM 29982</strain>
    </source>
</reference>
<evidence type="ECO:0000313" key="1">
    <source>
        <dbReference type="EMBL" id="SMO92162.1"/>
    </source>
</evidence>
<evidence type="ECO:0000313" key="2">
    <source>
        <dbReference type="Proteomes" id="UP000319267"/>
    </source>
</evidence>
<sequence>MKKEVLNPHKAFTDLKIDAMKRILILVFLVFFGFIPSSINAQSAEIQQLILNIEKLSQFKKILSDMKKGYELLSGGYKTVKDMTEGNFSLHKTFLDALMQVSPTVKNYKKIGDIVNFQILLVKESKKGLSRFIKSESFSQQEINYFEKVYGNLLNQSLRNLDELTMAITADKLRMSDDERLLAIDTIYMEMQDKLLFLRGFNKSSSMLVLQRAKEKKDVYASKELLDLKN</sequence>
<proteinExistence type="predicted"/>